<comment type="caution">
    <text evidence="1">The sequence shown here is derived from an EMBL/GenBank/DDBJ whole genome shotgun (WGS) entry which is preliminary data.</text>
</comment>
<proteinExistence type="predicted"/>
<gene>
    <name evidence="1" type="ORF">HLI28_05180</name>
</gene>
<organism evidence="1 2">
    <name type="scientific">Isoptericola sediminis</name>
    <dbReference type="NCBI Taxonomy" id="2733572"/>
    <lineage>
        <taxon>Bacteria</taxon>
        <taxon>Bacillati</taxon>
        <taxon>Actinomycetota</taxon>
        <taxon>Actinomycetes</taxon>
        <taxon>Micrococcales</taxon>
        <taxon>Promicromonosporaceae</taxon>
        <taxon>Isoptericola</taxon>
    </lineage>
</organism>
<dbReference type="AlphaFoldDB" id="A0A849K4H3"/>
<evidence type="ECO:0000313" key="2">
    <source>
        <dbReference type="Proteomes" id="UP000557204"/>
    </source>
</evidence>
<evidence type="ECO:0000313" key="1">
    <source>
        <dbReference type="EMBL" id="NNU26939.1"/>
    </source>
</evidence>
<dbReference type="Proteomes" id="UP000557204">
    <property type="component" value="Unassembled WGS sequence"/>
</dbReference>
<dbReference type="EMBL" id="JABFAJ010000010">
    <property type="protein sequence ID" value="NNU26939.1"/>
    <property type="molecule type" value="Genomic_DNA"/>
</dbReference>
<accession>A0A849K4H3</accession>
<reference evidence="1 2" key="1">
    <citation type="submission" date="2020-05" db="EMBL/GenBank/DDBJ databases">
        <title>Genome sequence of Isoptericola sp. JC619 isolated from Chilika lagoon, India.</title>
        <authorList>
            <person name="Kumar D."/>
            <person name="Appam K."/>
            <person name="Gandham S."/>
            <person name="Uppada J."/>
            <person name="Sasikala C."/>
            <person name="Venkata Ramana C."/>
        </authorList>
    </citation>
    <scope>NUCLEOTIDE SEQUENCE [LARGE SCALE GENOMIC DNA]</scope>
    <source>
        <strain evidence="1 2">JC619</strain>
    </source>
</reference>
<evidence type="ECO:0008006" key="3">
    <source>
        <dbReference type="Google" id="ProtNLM"/>
    </source>
</evidence>
<sequence>MVAVANSRGRGDVIALLRSRGADPMAANAYGSTPRGTAELVANYEYRTALC</sequence>
<keyword evidence="2" id="KW-1185">Reference proteome</keyword>
<dbReference type="RefSeq" id="WP_216077403.1">
    <property type="nucleotide sequence ID" value="NZ_JABFAJ010000010.1"/>
</dbReference>
<name>A0A849K4H3_9MICO</name>
<protein>
    <recommendedName>
        <fullName evidence="3">Ankyrin repeat protein</fullName>
    </recommendedName>
</protein>